<accession>A0A8B8UP19</accession>
<dbReference type="Pfam" id="PF08203">
    <property type="entry name" value="RNA_polI_A14"/>
    <property type="match status" value="1"/>
</dbReference>
<reference evidence="2" key="4">
    <citation type="submission" date="2025-08" db="UniProtKB">
        <authorList>
            <consortium name="RefSeq"/>
        </authorList>
    </citation>
    <scope>IDENTIFICATION</scope>
    <source>
        <strain evidence="2">CBS432</strain>
    </source>
</reference>
<keyword evidence="2" id="KW-0240">DNA-directed RNA polymerase</keyword>
<proteinExistence type="predicted"/>
<dbReference type="Gene3D" id="6.10.250.3390">
    <property type="match status" value="1"/>
</dbReference>
<protein>
    <submittedName>
        <fullName evidence="2">DNA-directed RNA polymerase I subunit RPA14</fullName>
    </submittedName>
</protein>
<reference evidence="2" key="1">
    <citation type="journal article" date="2017" name="Nat. Genet.">
        <title>Contrasting evolutionary genome dynamics between domesticated and wild yeasts.</title>
        <authorList>
            <person name="Yue J.X."/>
            <person name="Li J."/>
            <person name="Aigrain L."/>
            <person name="Hallin J."/>
            <person name="Persson K."/>
            <person name="Oliver K."/>
            <person name="Bergstrom A."/>
            <person name="Coupland P."/>
            <person name="Warringer J."/>
            <person name="Lagomarsino M.C."/>
            <person name="Fischer G."/>
            <person name="Durbin R."/>
            <person name="Liti G."/>
        </authorList>
    </citation>
    <scope>NUCLEOTIDE SEQUENCE</scope>
    <source>
        <strain evidence="2">CBS432</strain>
    </source>
</reference>
<dbReference type="InterPro" id="IPR013239">
    <property type="entry name" value="RNA_polI_Rpa14"/>
</dbReference>
<dbReference type="VEuPathDB" id="FungiDB:SPAR_D03630"/>
<evidence type="ECO:0000256" key="1">
    <source>
        <dbReference type="SAM" id="MobiDB-lite"/>
    </source>
</evidence>
<dbReference type="AlphaFoldDB" id="A0A8B8UP19"/>
<sequence length="137" mass="14481">MMKGSRRTGNNAATTLNTPVVIHATQLPQHVSTDEVLQFLEGFINEKENIIDSTTMNTISGSAADADATAVANPGLNMDTNLSSSISQLKRIQRDFKGLPPAQDFSAAPIQVSTAEKKETSIGVSATGGKKTTFADE</sequence>
<keyword evidence="2" id="KW-0804">Transcription</keyword>
<dbReference type="KEGG" id="spao:SPAR_D03630"/>
<feature type="region of interest" description="Disordered" evidence="1">
    <location>
        <begin position="110"/>
        <end position="137"/>
    </location>
</feature>
<reference evidence="2" key="3">
    <citation type="submission" date="2025-07" db="EMBL/GenBank/DDBJ databases">
        <authorList>
            <consortium name="NCBI Genome Project"/>
        </authorList>
    </citation>
    <scope>NUCLEOTIDE SEQUENCE</scope>
    <source>
        <strain evidence="2">CBS432</strain>
    </source>
</reference>
<name>A0A8B8UP19_SACPA</name>
<dbReference type="GeneID" id="54629610"/>
<gene>
    <name evidence="2" type="primary">RPA14</name>
    <name evidence="2" type="ORF">SPAR_D03630</name>
</gene>
<dbReference type="GO" id="GO:0000428">
    <property type="term" value="C:DNA-directed RNA polymerase complex"/>
    <property type="evidence" value="ECO:0007669"/>
    <property type="project" value="UniProtKB-KW"/>
</dbReference>
<reference evidence="2" key="2">
    <citation type="submission" date="2020-01" db="EMBL/GenBank/DDBJ databases">
        <title>Population-level Yeast Reference Genomes.</title>
        <authorList>
            <person name="Yue J.-X."/>
        </authorList>
    </citation>
    <scope>NUCLEOTIDE SEQUENCE</scope>
    <source>
        <strain evidence="2">CBS432</strain>
    </source>
</reference>
<dbReference type="OrthoDB" id="4093689at2759"/>
<evidence type="ECO:0000313" key="2">
    <source>
        <dbReference type="RefSeq" id="XP_033765396.1"/>
    </source>
</evidence>
<organism evidence="2">
    <name type="scientific">Saccharomyces paradoxus</name>
    <name type="common">Yeast</name>
    <name type="synonym">Saccharomyces douglasii</name>
    <dbReference type="NCBI Taxonomy" id="27291"/>
    <lineage>
        <taxon>Eukaryota</taxon>
        <taxon>Fungi</taxon>
        <taxon>Dikarya</taxon>
        <taxon>Ascomycota</taxon>
        <taxon>Saccharomycotina</taxon>
        <taxon>Saccharomycetes</taxon>
        <taxon>Saccharomycetales</taxon>
        <taxon>Saccharomycetaceae</taxon>
        <taxon>Saccharomyces</taxon>
    </lineage>
</organism>
<dbReference type="RefSeq" id="XP_033765396.1">
    <property type="nucleotide sequence ID" value="XM_033909505.1"/>
</dbReference>